<feature type="region of interest" description="Disordered" evidence="6">
    <location>
        <begin position="304"/>
        <end position="330"/>
    </location>
</feature>
<feature type="compositionally biased region" description="Low complexity" evidence="6">
    <location>
        <begin position="373"/>
        <end position="387"/>
    </location>
</feature>
<dbReference type="PROSITE" id="PS50157">
    <property type="entry name" value="ZINC_FINGER_C2H2_2"/>
    <property type="match status" value="2"/>
</dbReference>
<feature type="compositionally biased region" description="Low complexity" evidence="6">
    <location>
        <begin position="898"/>
        <end position="909"/>
    </location>
</feature>
<dbReference type="GO" id="GO:0005634">
    <property type="term" value="C:nucleus"/>
    <property type="evidence" value="ECO:0007669"/>
    <property type="project" value="TreeGrafter"/>
</dbReference>
<organism evidence="8 9">
    <name type="scientific">Chytriomyces confervae</name>
    <dbReference type="NCBI Taxonomy" id="246404"/>
    <lineage>
        <taxon>Eukaryota</taxon>
        <taxon>Fungi</taxon>
        <taxon>Fungi incertae sedis</taxon>
        <taxon>Chytridiomycota</taxon>
        <taxon>Chytridiomycota incertae sedis</taxon>
        <taxon>Chytridiomycetes</taxon>
        <taxon>Chytridiales</taxon>
        <taxon>Chytriomycetaceae</taxon>
        <taxon>Chytriomyces</taxon>
    </lineage>
</organism>
<feature type="region of interest" description="Disordered" evidence="6">
    <location>
        <begin position="253"/>
        <end position="286"/>
    </location>
</feature>
<dbReference type="Gene3D" id="3.30.160.60">
    <property type="entry name" value="Classic Zinc Finger"/>
    <property type="match status" value="1"/>
</dbReference>
<dbReference type="PROSITE" id="PS00028">
    <property type="entry name" value="ZINC_FINGER_C2H2_1"/>
    <property type="match status" value="2"/>
</dbReference>
<feature type="compositionally biased region" description="Polar residues" evidence="6">
    <location>
        <begin position="1"/>
        <end position="10"/>
    </location>
</feature>
<feature type="compositionally biased region" description="Low complexity" evidence="6">
    <location>
        <begin position="253"/>
        <end position="271"/>
    </location>
</feature>
<name>A0A507FPJ3_9FUNG</name>
<evidence type="ECO:0000256" key="3">
    <source>
        <dbReference type="ARBA" id="ARBA00022771"/>
    </source>
</evidence>
<sequence>MSWETNNNTSRGGGCVAVREGQKSARDGSEGGASAGWVLRKGGEAADDEAITGTSNCKSEPIPLIETRESAGGIDADLSMSMSVSMSLSMPVSNSKTGAEGLAPALSNSSNASLRLLASPRARSNVASNLSRSRNTSFLGSLGNPSHLHNAGNIDKDSLMAMALYSRSPLMASSPSRDLEHFAGLTDAFCKDFVCCGINMDNLHDLLQHFEEYHVALNDDIDSDSDLEDTNVDPLDSRHTSLWDSYGRNRNFSDTNSNSNISNGGNTSLGNAPNRNSSMKSDSSVVEEYSDSHLHLPFAFESHLSGPSSSTDHANSMNGPTIHLSKPGSYSNSLSFASRGRSFFNNGPSSSFSAMLGGNSHRDSTRMEDMDSNDQTHSSNSSSNASISNMLSTSLGALSMTAPCRQESSAATAFAPTSPTDLFMRGMASPSFTFEAFASRPFPQSSPTGSGVSAQAAGGNIPSPSNSIHCSTPPPLHHELAVAPSSLAATSIARPAVSSASTTVQPPAKKSLDAVKPGVAGDKQRRLNDALAGAVAVAETAHDQQQQQHQRQQQHGNQQPKKRKFVGCASGSVDPMDVDKKSATIVLQSGSTGMEMIGGRDDEAQKKRVTSGEEMADEEEVLQQGHVSHQIVQEQQLTDFVVDHDQHGSDGLSALVSSSSSAATSPSLAHMVLNASALGLAATNSHFKKRSLMSSASFSPIETDAAISSQQQIIKFSELSSEAIEAFQQMTPQQQQDFIMNHLEPNQIALLMMLVNQASMGAVPEAALPGAVPAATTLVTSPDPTAAVASSNQPAATPNAASTPAITLTTASPTVSTSAKPSASKGTGKGTSTPGGPKAAKVPKPAPLKPGRGNNGPRTKVTQKQTLKQLKEQHLLQQQLLQQQQQLQSGSTLESVPSSAASTATAAGAPITQERTPAASTDASPSASVPPSDQDTENAADPSKEGQEDDRPFKCHLCDKSYKNPGGIKYHLKHTHGIEHVSFSDMTDADRPYLCTVEGCGKRYKNLNGLKYHIEHAHVALLEGANAVAAAGAEPAGALSGDATVESSA</sequence>
<feature type="region of interest" description="Disordered" evidence="6">
    <location>
        <begin position="354"/>
        <end position="387"/>
    </location>
</feature>
<keyword evidence="9" id="KW-1185">Reference proteome</keyword>
<feature type="compositionally biased region" description="Polar residues" evidence="6">
    <location>
        <begin position="305"/>
        <end position="319"/>
    </location>
</feature>
<feature type="compositionally biased region" description="Polar residues" evidence="6">
    <location>
        <begin position="442"/>
        <end position="453"/>
    </location>
</feature>
<keyword evidence="1" id="KW-0479">Metal-binding</keyword>
<feature type="compositionally biased region" description="Basic and acidic residues" evidence="6">
    <location>
        <begin position="360"/>
        <end position="369"/>
    </location>
</feature>
<comment type="caution">
    <text evidence="8">The sequence shown here is derived from an EMBL/GenBank/DDBJ whole genome shotgun (WGS) entry which is preliminary data.</text>
</comment>
<accession>A0A507FPJ3</accession>
<feature type="region of interest" description="Disordered" evidence="6">
    <location>
        <begin position="536"/>
        <end position="573"/>
    </location>
</feature>
<keyword evidence="3 5" id="KW-0863">Zinc-finger</keyword>
<dbReference type="SMART" id="SM00355">
    <property type="entry name" value="ZnF_C2H2"/>
    <property type="match status" value="2"/>
</dbReference>
<dbReference type="PANTHER" id="PTHR23057">
    <property type="entry name" value="JUXTAPOSED WITH ANOTHER ZINC FINGER PROTEIN 1"/>
    <property type="match status" value="1"/>
</dbReference>
<feature type="region of interest" description="Disordered" evidence="6">
    <location>
        <begin position="440"/>
        <end position="477"/>
    </location>
</feature>
<keyword evidence="2" id="KW-0677">Repeat</keyword>
<dbReference type="Proteomes" id="UP000320333">
    <property type="component" value="Unassembled WGS sequence"/>
</dbReference>
<feature type="compositionally biased region" description="Low complexity" evidence="6">
    <location>
        <begin position="916"/>
        <end position="933"/>
    </location>
</feature>
<feature type="compositionally biased region" description="Polar residues" evidence="6">
    <location>
        <begin position="806"/>
        <end position="817"/>
    </location>
</feature>
<evidence type="ECO:0000256" key="5">
    <source>
        <dbReference type="PROSITE-ProRule" id="PRU00042"/>
    </source>
</evidence>
<reference evidence="8 9" key="1">
    <citation type="journal article" date="2019" name="Sci. Rep.">
        <title>Comparative genomics of chytrid fungi reveal insights into the obligate biotrophic and pathogenic lifestyle of Synchytrium endobioticum.</title>
        <authorList>
            <person name="van de Vossenberg B.T.L.H."/>
            <person name="Warris S."/>
            <person name="Nguyen H.D.T."/>
            <person name="van Gent-Pelzer M.P.E."/>
            <person name="Joly D.L."/>
            <person name="van de Geest H.C."/>
            <person name="Bonants P.J.M."/>
            <person name="Smith D.S."/>
            <person name="Levesque C.A."/>
            <person name="van der Lee T.A.J."/>
        </authorList>
    </citation>
    <scope>NUCLEOTIDE SEQUENCE [LARGE SCALE GENOMIC DNA]</scope>
    <source>
        <strain evidence="8 9">CBS 675.73</strain>
    </source>
</reference>
<keyword evidence="4" id="KW-0862">Zinc</keyword>
<feature type="domain" description="C2H2-type" evidence="7">
    <location>
        <begin position="993"/>
        <end position="1018"/>
    </location>
</feature>
<protein>
    <recommendedName>
        <fullName evidence="7">C2H2-type domain-containing protein</fullName>
    </recommendedName>
</protein>
<evidence type="ECO:0000256" key="2">
    <source>
        <dbReference type="ARBA" id="ARBA00022737"/>
    </source>
</evidence>
<feature type="domain" description="C2H2-type" evidence="7">
    <location>
        <begin position="953"/>
        <end position="981"/>
    </location>
</feature>
<dbReference type="STRING" id="246404.A0A507FPJ3"/>
<feature type="region of interest" description="Disordered" evidence="6">
    <location>
        <begin position="498"/>
        <end position="521"/>
    </location>
</feature>
<evidence type="ECO:0000259" key="7">
    <source>
        <dbReference type="PROSITE" id="PS50157"/>
    </source>
</evidence>
<evidence type="ECO:0000256" key="1">
    <source>
        <dbReference type="ARBA" id="ARBA00022723"/>
    </source>
</evidence>
<feature type="region of interest" description="Disordered" evidence="6">
    <location>
        <begin position="891"/>
        <end position="954"/>
    </location>
</feature>
<feature type="region of interest" description="Disordered" evidence="6">
    <location>
        <begin position="783"/>
        <end position="864"/>
    </location>
</feature>
<dbReference type="PANTHER" id="PTHR23057:SF0">
    <property type="entry name" value="JUXTAPOSED WITH ANOTHER ZINC FINGER PROTEIN 1"/>
    <property type="match status" value="1"/>
</dbReference>
<evidence type="ECO:0000313" key="8">
    <source>
        <dbReference type="EMBL" id="TPX78351.1"/>
    </source>
</evidence>
<feature type="compositionally biased region" description="Low complexity" evidence="6">
    <location>
        <begin position="818"/>
        <end position="843"/>
    </location>
</feature>
<dbReference type="InterPro" id="IPR036236">
    <property type="entry name" value="Znf_C2H2_sf"/>
</dbReference>
<feature type="region of interest" description="Disordered" evidence="6">
    <location>
        <begin position="1"/>
        <end position="36"/>
    </location>
</feature>
<feature type="compositionally biased region" description="Low complexity" evidence="6">
    <location>
        <begin position="536"/>
        <end position="559"/>
    </location>
</feature>
<dbReference type="GO" id="GO:0008270">
    <property type="term" value="F:zinc ion binding"/>
    <property type="evidence" value="ECO:0007669"/>
    <property type="project" value="UniProtKB-KW"/>
</dbReference>
<dbReference type="InterPro" id="IPR051580">
    <property type="entry name" value="ZnF-Chromatin_assoc"/>
</dbReference>
<evidence type="ECO:0000313" key="9">
    <source>
        <dbReference type="Proteomes" id="UP000320333"/>
    </source>
</evidence>
<dbReference type="OrthoDB" id="3269380at2759"/>
<dbReference type="InterPro" id="IPR013087">
    <property type="entry name" value="Znf_C2H2_type"/>
</dbReference>
<dbReference type="AlphaFoldDB" id="A0A507FPJ3"/>
<evidence type="ECO:0000256" key="6">
    <source>
        <dbReference type="SAM" id="MobiDB-lite"/>
    </source>
</evidence>
<feature type="compositionally biased region" description="Basic and acidic residues" evidence="6">
    <location>
        <begin position="20"/>
        <end position="29"/>
    </location>
</feature>
<feature type="compositionally biased region" description="Basic and acidic residues" evidence="6">
    <location>
        <begin position="942"/>
        <end position="954"/>
    </location>
</feature>
<feature type="compositionally biased region" description="Low complexity" evidence="6">
    <location>
        <begin position="789"/>
        <end position="805"/>
    </location>
</feature>
<evidence type="ECO:0000256" key="4">
    <source>
        <dbReference type="ARBA" id="ARBA00022833"/>
    </source>
</evidence>
<dbReference type="EMBL" id="QEAP01000005">
    <property type="protein sequence ID" value="TPX78351.1"/>
    <property type="molecule type" value="Genomic_DNA"/>
</dbReference>
<proteinExistence type="predicted"/>
<gene>
    <name evidence="8" type="ORF">CcCBS67573_g00340</name>
</gene>
<dbReference type="SUPFAM" id="SSF57667">
    <property type="entry name" value="beta-beta-alpha zinc fingers"/>
    <property type="match status" value="2"/>
</dbReference>